<feature type="region of interest" description="Disordered" evidence="1">
    <location>
        <begin position="25"/>
        <end position="57"/>
    </location>
</feature>
<sequence length="105" mass="10765">MKIPVTPPTPLRGLLPPLPGLPPALWQGVGTRAGSRITGDPSRQTAPGPSGCGRPAHSSCRRVTAQAAAVHGSRWICNSGSGRFLTGFFGVFAGFCTRTGPAGRS</sequence>
<reference evidence="2 3" key="1">
    <citation type="submission" date="2021-06" db="EMBL/GenBank/DDBJ databases">
        <authorList>
            <person name="Palmer J.M."/>
        </authorList>
    </citation>
    <scope>NUCLEOTIDE SEQUENCE [LARGE SCALE GENOMIC DNA]</scope>
    <source>
        <strain evidence="2 3">CL_MEX2019</strain>
        <tissue evidence="2">Muscle</tissue>
    </source>
</reference>
<accession>A0ABU7DJE9</accession>
<keyword evidence="3" id="KW-1185">Reference proteome</keyword>
<name>A0ABU7DJE9_9TELE</name>
<evidence type="ECO:0000313" key="3">
    <source>
        <dbReference type="Proteomes" id="UP001352852"/>
    </source>
</evidence>
<proteinExistence type="predicted"/>
<evidence type="ECO:0000313" key="2">
    <source>
        <dbReference type="EMBL" id="MED6275247.1"/>
    </source>
</evidence>
<evidence type="ECO:0000256" key="1">
    <source>
        <dbReference type="SAM" id="MobiDB-lite"/>
    </source>
</evidence>
<protein>
    <submittedName>
        <fullName evidence="2">Uncharacterized protein</fullName>
    </submittedName>
</protein>
<organism evidence="2 3">
    <name type="scientific">Characodon lateralis</name>
    <dbReference type="NCBI Taxonomy" id="208331"/>
    <lineage>
        <taxon>Eukaryota</taxon>
        <taxon>Metazoa</taxon>
        <taxon>Chordata</taxon>
        <taxon>Craniata</taxon>
        <taxon>Vertebrata</taxon>
        <taxon>Euteleostomi</taxon>
        <taxon>Actinopterygii</taxon>
        <taxon>Neopterygii</taxon>
        <taxon>Teleostei</taxon>
        <taxon>Neoteleostei</taxon>
        <taxon>Acanthomorphata</taxon>
        <taxon>Ovalentaria</taxon>
        <taxon>Atherinomorphae</taxon>
        <taxon>Cyprinodontiformes</taxon>
        <taxon>Goodeidae</taxon>
        <taxon>Characodon</taxon>
    </lineage>
</organism>
<dbReference type="Proteomes" id="UP001352852">
    <property type="component" value="Unassembled WGS sequence"/>
</dbReference>
<gene>
    <name evidence="2" type="ORF">CHARACLAT_024604</name>
</gene>
<dbReference type="EMBL" id="JAHUTJ010027327">
    <property type="protein sequence ID" value="MED6275247.1"/>
    <property type="molecule type" value="Genomic_DNA"/>
</dbReference>
<comment type="caution">
    <text evidence="2">The sequence shown here is derived from an EMBL/GenBank/DDBJ whole genome shotgun (WGS) entry which is preliminary data.</text>
</comment>